<organism evidence="2 3">
    <name type="scientific">Novymonas esmeraldas</name>
    <dbReference type="NCBI Taxonomy" id="1808958"/>
    <lineage>
        <taxon>Eukaryota</taxon>
        <taxon>Discoba</taxon>
        <taxon>Euglenozoa</taxon>
        <taxon>Kinetoplastea</taxon>
        <taxon>Metakinetoplastina</taxon>
        <taxon>Trypanosomatida</taxon>
        <taxon>Trypanosomatidae</taxon>
        <taxon>Novymonas</taxon>
    </lineage>
</organism>
<comment type="caution">
    <text evidence="2">The sequence shown here is derived from an EMBL/GenBank/DDBJ whole genome shotgun (WGS) entry which is preliminary data.</text>
</comment>
<dbReference type="AlphaFoldDB" id="A0AAW0EWI3"/>
<feature type="compositionally biased region" description="Basic residues" evidence="1">
    <location>
        <begin position="37"/>
        <end position="48"/>
    </location>
</feature>
<name>A0AAW0EWI3_9TRYP</name>
<accession>A0AAW0EWI3</accession>
<evidence type="ECO:0000313" key="3">
    <source>
        <dbReference type="Proteomes" id="UP001430356"/>
    </source>
</evidence>
<feature type="region of interest" description="Disordered" evidence="1">
    <location>
        <begin position="116"/>
        <end position="135"/>
    </location>
</feature>
<protein>
    <submittedName>
        <fullName evidence="2">Uncharacterized protein</fullName>
    </submittedName>
</protein>
<dbReference type="Proteomes" id="UP001430356">
    <property type="component" value="Unassembled WGS sequence"/>
</dbReference>
<proteinExistence type="predicted"/>
<evidence type="ECO:0000256" key="1">
    <source>
        <dbReference type="SAM" id="MobiDB-lite"/>
    </source>
</evidence>
<sequence length="304" mass="33308">MRTAGKRVDDRAERGSAPSLVCFDASAMYTPPLSGTYRRHASQERHHHVADEAPSSTSLAAVHDPRLGRCLVWRPLEAPPLPRRFYSAGPPSAVPARAAAVGGAAVLSSAVACPATRSESPPVKRREGEPPPRGQLLRRGRDGLDGVLKNAREAQSLLHTLQDQRLRSDYRASQGRLRRELDEQREAKRMLQLAEYQAELVNIFGPSMRDVIADVFFDDGEDAVLAALRAKREASRGVRSAAALVSEDDGGRWRTPSPDAVVPERHAHKYPLPAPAMRETTASHERLALSQALNQVRGGRRCGY</sequence>
<keyword evidence="3" id="KW-1185">Reference proteome</keyword>
<dbReference type="EMBL" id="JAECZO010000100">
    <property type="protein sequence ID" value="KAK7197279.1"/>
    <property type="molecule type" value="Genomic_DNA"/>
</dbReference>
<feature type="region of interest" description="Disordered" evidence="1">
    <location>
        <begin position="34"/>
        <end position="61"/>
    </location>
</feature>
<reference evidence="2 3" key="1">
    <citation type="journal article" date="2021" name="MBio">
        <title>A New Model Trypanosomatid, Novymonas esmeraldas: Genomic Perception of Its 'Candidatus Pandoraea novymonadis' Endosymbiont.</title>
        <authorList>
            <person name="Zakharova A."/>
            <person name="Saura A."/>
            <person name="Butenko A."/>
            <person name="Podesvova L."/>
            <person name="Warmusova S."/>
            <person name="Kostygov A.Y."/>
            <person name="Nenarokova A."/>
            <person name="Lukes J."/>
            <person name="Opperdoes F.R."/>
            <person name="Yurchenko V."/>
        </authorList>
    </citation>
    <scope>NUCLEOTIDE SEQUENCE [LARGE SCALE GENOMIC DNA]</scope>
    <source>
        <strain evidence="2 3">E262AT.01</strain>
    </source>
</reference>
<gene>
    <name evidence="2" type="ORF">NESM_000674400</name>
</gene>
<evidence type="ECO:0000313" key="2">
    <source>
        <dbReference type="EMBL" id="KAK7197279.1"/>
    </source>
</evidence>